<evidence type="ECO:0000313" key="1">
    <source>
        <dbReference type="EMBL" id="SPZ03811.1"/>
    </source>
</evidence>
<dbReference type="EMBL" id="UAUE01000037">
    <property type="protein sequence ID" value="SPZ03811.1"/>
    <property type="molecule type" value="Genomic_DNA"/>
</dbReference>
<protein>
    <submittedName>
        <fullName evidence="1">Uncharacterized protein</fullName>
    </submittedName>
</protein>
<dbReference type="AlphaFoldDB" id="A0A2X2CAE6"/>
<accession>A0A2X2CAE6</accession>
<proteinExistence type="predicted"/>
<name>A0A2X2CAE6_PROMI</name>
<dbReference type="Proteomes" id="UP000251485">
    <property type="component" value="Unassembled WGS sequence"/>
</dbReference>
<evidence type="ECO:0000313" key="2">
    <source>
        <dbReference type="Proteomes" id="UP000251485"/>
    </source>
</evidence>
<gene>
    <name evidence="1" type="ORF">NCTC10975_05164</name>
</gene>
<organism evidence="1 2">
    <name type="scientific">Proteus mirabilis</name>
    <dbReference type="NCBI Taxonomy" id="584"/>
    <lineage>
        <taxon>Bacteria</taxon>
        <taxon>Pseudomonadati</taxon>
        <taxon>Pseudomonadota</taxon>
        <taxon>Gammaproteobacteria</taxon>
        <taxon>Enterobacterales</taxon>
        <taxon>Morganellaceae</taxon>
        <taxon>Proteus</taxon>
    </lineage>
</organism>
<reference evidence="1 2" key="1">
    <citation type="submission" date="2018-06" db="EMBL/GenBank/DDBJ databases">
        <authorList>
            <consortium name="Pathogen Informatics"/>
            <person name="Doyle S."/>
        </authorList>
    </citation>
    <scope>NUCLEOTIDE SEQUENCE [LARGE SCALE GENOMIC DNA]</scope>
    <source>
        <strain evidence="1 2">NCTC10975</strain>
    </source>
</reference>
<sequence>MRLPGAGHNICHALRHHSRRFIPVLLVDKTAARIEISPHVAPALPPDFPFPGNYRFRIRHFRHTEPPRHTVERAQVIRKQRCGCAVTGIPRNTAADKGGCRMTDSIRIKKSAGRFLRFASNFCSLFPPPGRYPAQHAGHGIFNPAGRPADQ</sequence>